<comment type="similarity">
    <text evidence="1">Belongs to the Gfo/Idh/MocA family.</text>
</comment>
<keyword evidence="2" id="KW-0560">Oxidoreductase</keyword>
<evidence type="ECO:0000256" key="1">
    <source>
        <dbReference type="ARBA" id="ARBA00010928"/>
    </source>
</evidence>
<dbReference type="Gene3D" id="3.30.360.10">
    <property type="entry name" value="Dihydrodipicolinate Reductase, domain 2"/>
    <property type="match status" value="1"/>
</dbReference>
<organism evidence="5 6">
    <name type="scientific">Halonatronomonas betaini</name>
    <dbReference type="NCBI Taxonomy" id="2778430"/>
    <lineage>
        <taxon>Bacteria</taxon>
        <taxon>Bacillati</taxon>
        <taxon>Bacillota</taxon>
        <taxon>Clostridia</taxon>
        <taxon>Halanaerobiales</taxon>
        <taxon>Halarsenatibacteraceae</taxon>
        <taxon>Halonatronomonas</taxon>
    </lineage>
</organism>
<sequence length="332" mass="37604">MKKLRWGILSTASIAKKHVLPAINNAKNAELRAIASRNKERADEIASDYEDVITYDSYEELIASDIIDAVYIPLPNKFHFEWTKKVLKSGKDVLCEKPLTLSKKDTVKLFEIAVETGNRLVEGFMYRYREITKELIKVAKNELGQIHRVKVDFSYRSSRPKSDIRFQQDLGGGALHDVGCYGVDFILKILGKPDALFNKFRKVSNDGVDLDGAAVFSYPETQAILSYSIASNGNKGVEISAEHGRIIAPGFFSWEKTGEESFYLYGGKSYPEGNIKEYTCKATDLYQEEIEAVSRAFLNNILAQPYPEESILNQEIIDLMFESNRKGLEMFF</sequence>
<evidence type="ECO:0000313" key="5">
    <source>
        <dbReference type="EMBL" id="MBF8436579.1"/>
    </source>
</evidence>
<evidence type="ECO:0000256" key="2">
    <source>
        <dbReference type="ARBA" id="ARBA00023002"/>
    </source>
</evidence>
<dbReference type="InterPro" id="IPR036291">
    <property type="entry name" value="NAD(P)-bd_dom_sf"/>
</dbReference>
<dbReference type="RefSeq" id="WP_270453483.1">
    <property type="nucleotide sequence ID" value="NZ_JADPIE010000003.1"/>
</dbReference>
<dbReference type="Pfam" id="PF22725">
    <property type="entry name" value="GFO_IDH_MocA_C3"/>
    <property type="match status" value="1"/>
</dbReference>
<dbReference type="InterPro" id="IPR055170">
    <property type="entry name" value="GFO_IDH_MocA-like_dom"/>
</dbReference>
<accession>A0A931AR60</accession>
<dbReference type="InterPro" id="IPR050984">
    <property type="entry name" value="Gfo/Idh/MocA_domain"/>
</dbReference>
<dbReference type="InterPro" id="IPR000683">
    <property type="entry name" value="Gfo/Idh/MocA-like_OxRdtase_N"/>
</dbReference>
<comment type="caution">
    <text evidence="5">The sequence shown here is derived from an EMBL/GenBank/DDBJ whole genome shotgun (WGS) entry which is preliminary data.</text>
</comment>
<dbReference type="SUPFAM" id="SSF55347">
    <property type="entry name" value="Glyceraldehyde-3-phosphate dehydrogenase-like, C-terminal domain"/>
    <property type="match status" value="1"/>
</dbReference>
<evidence type="ECO:0000313" key="6">
    <source>
        <dbReference type="Proteomes" id="UP000621436"/>
    </source>
</evidence>
<name>A0A931AR60_9FIRM</name>
<dbReference type="PANTHER" id="PTHR22604">
    <property type="entry name" value="OXIDOREDUCTASES"/>
    <property type="match status" value="1"/>
</dbReference>
<dbReference type="GO" id="GO:0016491">
    <property type="term" value="F:oxidoreductase activity"/>
    <property type="evidence" value="ECO:0007669"/>
    <property type="project" value="UniProtKB-KW"/>
</dbReference>
<reference evidence="5" key="1">
    <citation type="submission" date="2020-11" db="EMBL/GenBank/DDBJ databases">
        <title>Halonatronomonas betainensis gen. nov., sp. nov. a novel haloalkaliphilic representative of the family Halanaerobiacae capable of betaine degradation.</title>
        <authorList>
            <person name="Boltyanskaya Y."/>
            <person name="Kevbrin V."/>
            <person name="Detkova E."/>
            <person name="Grouzdev D.S."/>
            <person name="Koziaeva V."/>
            <person name="Zhilina T."/>
        </authorList>
    </citation>
    <scope>NUCLEOTIDE SEQUENCE</scope>
    <source>
        <strain evidence="5">Z-7014</strain>
    </source>
</reference>
<dbReference type="GO" id="GO:0000166">
    <property type="term" value="F:nucleotide binding"/>
    <property type="evidence" value="ECO:0007669"/>
    <property type="project" value="InterPro"/>
</dbReference>
<proteinExistence type="inferred from homology"/>
<dbReference type="Gene3D" id="3.40.50.720">
    <property type="entry name" value="NAD(P)-binding Rossmann-like Domain"/>
    <property type="match status" value="1"/>
</dbReference>
<feature type="domain" description="GFO/IDH/MocA-like oxidoreductase" evidence="4">
    <location>
        <begin position="138"/>
        <end position="246"/>
    </location>
</feature>
<evidence type="ECO:0000259" key="3">
    <source>
        <dbReference type="Pfam" id="PF01408"/>
    </source>
</evidence>
<feature type="domain" description="Gfo/Idh/MocA-like oxidoreductase N-terminal" evidence="3">
    <location>
        <begin position="5"/>
        <end position="123"/>
    </location>
</feature>
<dbReference type="Pfam" id="PF01408">
    <property type="entry name" value="GFO_IDH_MocA"/>
    <property type="match status" value="1"/>
</dbReference>
<dbReference type="SUPFAM" id="SSF51735">
    <property type="entry name" value="NAD(P)-binding Rossmann-fold domains"/>
    <property type="match status" value="1"/>
</dbReference>
<keyword evidence="6" id="KW-1185">Reference proteome</keyword>
<dbReference type="PANTHER" id="PTHR22604:SF105">
    <property type="entry name" value="TRANS-1,2-DIHYDROBENZENE-1,2-DIOL DEHYDROGENASE"/>
    <property type="match status" value="1"/>
</dbReference>
<protein>
    <submittedName>
        <fullName evidence="5">Gfo/Idh/MocA family oxidoreductase</fullName>
    </submittedName>
</protein>
<evidence type="ECO:0000259" key="4">
    <source>
        <dbReference type="Pfam" id="PF22725"/>
    </source>
</evidence>
<dbReference type="AlphaFoldDB" id="A0A931AR60"/>
<gene>
    <name evidence="5" type="ORF">I0Q91_05785</name>
</gene>
<dbReference type="EMBL" id="JADPIE010000003">
    <property type="protein sequence ID" value="MBF8436579.1"/>
    <property type="molecule type" value="Genomic_DNA"/>
</dbReference>
<dbReference type="Proteomes" id="UP000621436">
    <property type="component" value="Unassembled WGS sequence"/>
</dbReference>